<dbReference type="OrthoDB" id="4062651at2759"/>
<name>A0A0D2K9F3_9CHLO</name>
<evidence type="ECO:0000313" key="1">
    <source>
        <dbReference type="EMBL" id="KIY92653.1"/>
    </source>
</evidence>
<sequence>MGRDGVTTGLDFGGKVNVIRLSGLGNLTLDSLALDNLFPGDEESMRGLKGMSYYTFGMYPVIWPREDRRLYLVRCTMGVPTQAEIERLKFFFSIFNSADPELQKQAAWMRSGGTPAPAPPAPRRLISLALLAAFRLAGSRRATVSELAVDQRPGLQIVMFVYKAMAMKDTYIQAANVVAPRVRFNASSNIFTAAEQAAEAAGSPLHVPPIAGILKGPEDLLVG</sequence>
<organism evidence="1 2">
    <name type="scientific">Monoraphidium neglectum</name>
    <dbReference type="NCBI Taxonomy" id="145388"/>
    <lineage>
        <taxon>Eukaryota</taxon>
        <taxon>Viridiplantae</taxon>
        <taxon>Chlorophyta</taxon>
        <taxon>core chlorophytes</taxon>
        <taxon>Chlorophyceae</taxon>
        <taxon>CS clade</taxon>
        <taxon>Sphaeropleales</taxon>
        <taxon>Selenastraceae</taxon>
        <taxon>Monoraphidium</taxon>
    </lineage>
</organism>
<reference evidence="1 2" key="1">
    <citation type="journal article" date="2013" name="BMC Genomics">
        <title>Reconstruction of the lipid metabolism for the microalga Monoraphidium neglectum from its genome sequence reveals characteristics suitable for biofuel production.</title>
        <authorList>
            <person name="Bogen C."/>
            <person name="Al-Dilaimi A."/>
            <person name="Albersmeier A."/>
            <person name="Wichmann J."/>
            <person name="Grundmann M."/>
            <person name="Rupp O."/>
            <person name="Lauersen K.J."/>
            <person name="Blifernez-Klassen O."/>
            <person name="Kalinowski J."/>
            <person name="Goesmann A."/>
            <person name="Mussgnug J.H."/>
            <person name="Kruse O."/>
        </authorList>
    </citation>
    <scope>NUCLEOTIDE SEQUENCE [LARGE SCALE GENOMIC DNA]</scope>
    <source>
        <strain evidence="1 2">SAG 48.87</strain>
    </source>
</reference>
<gene>
    <name evidence="1" type="ORF">MNEG_15310</name>
</gene>
<dbReference type="EMBL" id="KK105431">
    <property type="protein sequence ID" value="KIY92653.1"/>
    <property type="molecule type" value="Genomic_DNA"/>
</dbReference>
<accession>A0A0D2K9F3</accession>
<dbReference type="RefSeq" id="XP_013891673.1">
    <property type="nucleotide sequence ID" value="XM_014036219.1"/>
</dbReference>
<dbReference type="KEGG" id="mng:MNEG_15310"/>
<proteinExistence type="predicted"/>
<dbReference type="Proteomes" id="UP000054498">
    <property type="component" value="Unassembled WGS sequence"/>
</dbReference>
<dbReference type="GeneID" id="25732959"/>
<protein>
    <submittedName>
        <fullName evidence="1">Uncharacterized protein</fullName>
    </submittedName>
</protein>
<feature type="non-terminal residue" evidence="1">
    <location>
        <position position="223"/>
    </location>
</feature>
<keyword evidence="2" id="KW-1185">Reference proteome</keyword>
<evidence type="ECO:0000313" key="2">
    <source>
        <dbReference type="Proteomes" id="UP000054498"/>
    </source>
</evidence>
<dbReference type="AlphaFoldDB" id="A0A0D2K9F3"/>